<dbReference type="SUPFAM" id="SSF46689">
    <property type="entry name" value="Homeodomain-like"/>
    <property type="match status" value="1"/>
</dbReference>
<keyword evidence="1" id="KW-0805">Transcription regulation</keyword>
<dbReference type="Pfam" id="PF12833">
    <property type="entry name" value="HTH_18"/>
    <property type="match status" value="1"/>
</dbReference>
<dbReference type="OrthoDB" id="241790at2"/>
<feature type="domain" description="HTH araC/xylS-type" evidence="4">
    <location>
        <begin position="1"/>
        <end position="83"/>
    </location>
</feature>
<dbReference type="InterPro" id="IPR050204">
    <property type="entry name" value="AraC_XylS_family_regulators"/>
</dbReference>
<organism evidence="5 6">
    <name type="scientific">Nonomuraea solani</name>
    <dbReference type="NCBI Taxonomy" id="1144553"/>
    <lineage>
        <taxon>Bacteria</taxon>
        <taxon>Bacillati</taxon>
        <taxon>Actinomycetota</taxon>
        <taxon>Actinomycetes</taxon>
        <taxon>Streptosporangiales</taxon>
        <taxon>Streptosporangiaceae</taxon>
        <taxon>Nonomuraea</taxon>
    </lineage>
</organism>
<reference evidence="5 6" key="1">
    <citation type="submission" date="2016-10" db="EMBL/GenBank/DDBJ databases">
        <authorList>
            <person name="de Groot N.N."/>
        </authorList>
    </citation>
    <scope>NUCLEOTIDE SEQUENCE [LARGE SCALE GENOMIC DNA]</scope>
    <source>
        <strain evidence="5 6">CGMCC 4.7037</strain>
    </source>
</reference>
<dbReference type="PANTHER" id="PTHR46796">
    <property type="entry name" value="HTH-TYPE TRANSCRIPTIONAL ACTIVATOR RHAS-RELATED"/>
    <property type="match status" value="1"/>
</dbReference>
<keyword evidence="6" id="KW-1185">Reference proteome</keyword>
<evidence type="ECO:0000313" key="6">
    <source>
        <dbReference type="Proteomes" id="UP000236732"/>
    </source>
</evidence>
<keyword evidence="2" id="KW-0238">DNA-binding</keyword>
<dbReference type="SMART" id="SM00342">
    <property type="entry name" value="HTH_ARAC"/>
    <property type="match status" value="1"/>
</dbReference>
<evidence type="ECO:0000313" key="5">
    <source>
        <dbReference type="EMBL" id="SEG95684.1"/>
    </source>
</evidence>
<dbReference type="InterPro" id="IPR009057">
    <property type="entry name" value="Homeodomain-like_sf"/>
</dbReference>
<sequence>MARLAAEVGLSRAAFARRFATLAGEPPLAYLTRWRMITAAILLKEGTEPLSVIAGRVGYESEFAFARTFSRAHGRPPGRYRAQTRLRS</sequence>
<gene>
    <name evidence="5" type="ORF">SAMN05444920_109131</name>
</gene>
<dbReference type="PROSITE" id="PS01124">
    <property type="entry name" value="HTH_ARAC_FAMILY_2"/>
    <property type="match status" value="1"/>
</dbReference>
<dbReference type="Proteomes" id="UP000236732">
    <property type="component" value="Unassembled WGS sequence"/>
</dbReference>
<evidence type="ECO:0000256" key="2">
    <source>
        <dbReference type="ARBA" id="ARBA00023125"/>
    </source>
</evidence>
<name>A0A1H6EFR1_9ACTN</name>
<evidence type="ECO:0000256" key="3">
    <source>
        <dbReference type="ARBA" id="ARBA00023163"/>
    </source>
</evidence>
<dbReference type="AlphaFoldDB" id="A0A1H6EFR1"/>
<accession>A0A1H6EFR1</accession>
<evidence type="ECO:0000256" key="1">
    <source>
        <dbReference type="ARBA" id="ARBA00023015"/>
    </source>
</evidence>
<protein>
    <submittedName>
        <fullName evidence="5">Helix-turn-helix domain-containing protein</fullName>
    </submittedName>
</protein>
<evidence type="ECO:0000259" key="4">
    <source>
        <dbReference type="PROSITE" id="PS01124"/>
    </source>
</evidence>
<dbReference type="GO" id="GO:0003700">
    <property type="term" value="F:DNA-binding transcription factor activity"/>
    <property type="evidence" value="ECO:0007669"/>
    <property type="project" value="InterPro"/>
</dbReference>
<keyword evidence="3" id="KW-0804">Transcription</keyword>
<dbReference type="RefSeq" id="WP_103959389.1">
    <property type="nucleotide sequence ID" value="NZ_FNVT01000009.1"/>
</dbReference>
<proteinExistence type="predicted"/>
<dbReference type="EMBL" id="FNVT01000009">
    <property type="protein sequence ID" value="SEG95684.1"/>
    <property type="molecule type" value="Genomic_DNA"/>
</dbReference>
<dbReference type="Gene3D" id="1.10.10.60">
    <property type="entry name" value="Homeodomain-like"/>
    <property type="match status" value="2"/>
</dbReference>
<dbReference type="PANTHER" id="PTHR46796:SF7">
    <property type="entry name" value="ARAC FAMILY TRANSCRIPTIONAL REGULATOR"/>
    <property type="match status" value="1"/>
</dbReference>
<dbReference type="GO" id="GO:0043565">
    <property type="term" value="F:sequence-specific DNA binding"/>
    <property type="evidence" value="ECO:0007669"/>
    <property type="project" value="InterPro"/>
</dbReference>
<dbReference type="InterPro" id="IPR018060">
    <property type="entry name" value="HTH_AraC"/>
</dbReference>